<proteinExistence type="predicted"/>
<dbReference type="RefSeq" id="WP_129752016.1">
    <property type="nucleotide sequence ID" value="NZ_JUIW01000010.1"/>
</dbReference>
<comment type="caution">
    <text evidence="2">The sequence shown here is derived from an EMBL/GenBank/DDBJ whole genome shotgun (WGS) entry which is preliminary data.</text>
</comment>
<dbReference type="OrthoDB" id="768080at2"/>
<feature type="signal peptide" evidence="1">
    <location>
        <begin position="1"/>
        <end position="19"/>
    </location>
</feature>
<dbReference type="AlphaFoldDB" id="A0A444W6R1"/>
<gene>
    <name evidence="2" type="ORF">NU09_2931</name>
</gene>
<sequence length="93" mass="10977">MKKITLPLILFLITISAYAQKKEISDIEKKQEVPIIEKTPEPLQTKDFSFASTFLNLTTIKITQVYIFREQKYIQLKIFFQYMLKNTLKSILS</sequence>
<organism evidence="2 3">
    <name type="scientific">Flavobacterium beibuense</name>
    <dbReference type="NCBI Taxonomy" id="657326"/>
    <lineage>
        <taxon>Bacteria</taxon>
        <taxon>Pseudomonadati</taxon>
        <taxon>Bacteroidota</taxon>
        <taxon>Flavobacteriia</taxon>
        <taxon>Flavobacteriales</taxon>
        <taxon>Flavobacteriaceae</taxon>
        <taxon>Flavobacterium</taxon>
    </lineage>
</organism>
<dbReference type="EMBL" id="JUIW01000010">
    <property type="protein sequence ID" value="RYJ41557.1"/>
    <property type="molecule type" value="Genomic_DNA"/>
</dbReference>
<keyword evidence="3" id="KW-1185">Reference proteome</keyword>
<evidence type="ECO:0000313" key="3">
    <source>
        <dbReference type="Proteomes" id="UP000289775"/>
    </source>
</evidence>
<accession>A0A444W6R1</accession>
<evidence type="ECO:0000313" key="2">
    <source>
        <dbReference type="EMBL" id="RYJ41557.1"/>
    </source>
</evidence>
<feature type="chain" id="PRO_5019201115" evidence="1">
    <location>
        <begin position="20"/>
        <end position="93"/>
    </location>
</feature>
<protein>
    <submittedName>
        <fullName evidence="2">Uncharacterized protein</fullName>
    </submittedName>
</protein>
<keyword evidence="1" id="KW-0732">Signal</keyword>
<name>A0A444W6R1_9FLAO</name>
<dbReference type="Proteomes" id="UP000289775">
    <property type="component" value="Unassembled WGS sequence"/>
</dbReference>
<evidence type="ECO:0000256" key="1">
    <source>
        <dbReference type="SAM" id="SignalP"/>
    </source>
</evidence>
<reference evidence="2 3" key="1">
    <citation type="submission" date="2014-12" db="EMBL/GenBank/DDBJ databases">
        <title>Genome sequence of Flavobacterium beibuense RSKm HC5.</title>
        <authorList>
            <person name="Kim J.F."/>
            <person name="Song J.Y."/>
            <person name="Kwak M.-J."/>
            <person name="Lee S.-W."/>
        </authorList>
    </citation>
    <scope>NUCLEOTIDE SEQUENCE [LARGE SCALE GENOMIC DNA]</scope>
    <source>
        <strain evidence="2 3">RSKm HC5</strain>
    </source>
</reference>